<dbReference type="GO" id="GO:0003677">
    <property type="term" value="F:DNA binding"/>
    <property type="evidence" value="ECO:0007669"/>
    <property type="project" value="InterPro"/>
</dbReference>
<keyword evidence="2" id="KW-0489">Methyltransferase</keyword>
<dbReference type="EMBL" id="AJWY01012356">
    <property type="protein sequence ID" value="EKC50170.1"/>
    <property type="molecule type" value="Genomic_DNA"/>
</dbReference>
<keyword evidence="2" id="KW-0540">Nuclease</keyword>
<evidence type="ECO:0000313" key="2">
    <source>
        <dbReference type="EMBL" id="EKC50170.1"/>
    </source>
</evidence>
<keyword evidence="2" id="KW-0808">Transferase</keyword>
<dbReference type="InterPro" id="IPR052906">
    <property type="entry name" value="Type_IV_Methyl-Rstrct_Enzyme"/>
</dbReference>
<proteinExistence type="predicted"/>
<dbReference type="Pfam" id="PF04471">
    <property type="entry name" value="Mrr_cat"/>
    <property type="match status" value="1"/>
</dbReference>
<dbReference type="AlphaFoldDB" id="K1S8W9"/>
<evidence type="ECO:0000259" key="1">
    <source>
        <dbReference type="Pfam" id="PF04471"/>
    </source>
</evidence>
<sequence>KELDKQNLTPRTIAEKLHTKLKGEGLNEYFLDFEKDIHQIYTYKGGVSLQHPEIVVPERKIIRVPDEIKNDIKVVTHSLVDKVALRPEILQEITPRQFEELVCELFERKGYNVQLTKQTRDGGKDLIVLNNSVLGDLVIYAECKKKAPKHPVNVGLVRQLYGTVEADRVTAGIMVTNSYFSKDARRFQQTIKSRMNLMDYSELMKQIMDCR</sequence>
<gene>
    <name evidence="2" type="ORF">LEA_18029</name>
</gene>
<organism evidence="2">
    <name type="scientific">human gut metagenome</name>
    <dbReference type="NCBI Taxonomy" id="408170"/>
    <lineage>
        <taxon>unclassified sequences</taxon>
        <taxon>metagenomes</taxon>
        <taxon>organismal metagenomes</taxon>
    </lineage>
</organism>
<comment type="caution">
    <text evidence="2">The sequence shown here is derived from an EMBL/GenBank/DDBJ whole genome shotgun (WGS) entry which is preliminary data.</text>
</comment>
<dbReference type="Gene3D" id="3.40.1350.10">
    <property type="match status" value="1"/>
</dbReference>
<keyword evidence="2" id="KW-0378">Hydrolase</keyword>
<dbReference type="InterPro" id="IPR011856">
    <property type="entry name" value="tRNA_endonuc-like_dom_sf"/>
</dbReference>
<reference evidence="2" key="1">
    <citation type="journal article" date="2013" name="Environ. Microbiol.">
        <title>Microbiota from the distal guts of lean and obese adolescents exhibit partial functional redundancy besides clear differences in community structure.</title>
        <authorList>
            <person name="Ferrer M."/>
            <person name="Ruiz A."/>
            <person name="Lanza F."/>
            <person name="Haange S.B."/>
            <person name="Oberbach A."/>
            <person name="Till H."/>
            <person name="Bargiela R."/>
            <person name="Campoy C."/>
            <person name="Segura M.T."/>
            <person name="Richter M."/>
            <person name="von Bergen M."/>
            <person name="Seifert J."/>
            <person name="Suarez A."/>
        </authorList>
    </citation>
    <scope>NUCLEOTIDE SEQUENCE</scope>
</reference>
<dbReference type="PANTHER" id="PTHR30015:SF7">
    <property type="entry name" value="TYPE IV METHYL-DIRECTED RESTRICTION ENZYME ECOKMRR"/>
    <property type="match status" value="1"/>
</dbReference>
<dbReference type="InterPro" id="IPR011335">
    <property type="entry name" value="Restrct_endonuc-II-like"/>
</dbReference>
<dbReference type="PANTHER" id="PTHR30015">
    <property type="entry name" value="MRR RESTRICTION SYSTEM PROTEIN"/>
    <property type="match status" value="1"/>
</dbReference>
<dbReference type="GO" id="GO:0032259">
    <property type="term" value="P:methylation"/>
    <property type="evidence" value="ECO:0007669"/>
    <property type="project" value="UniProtKB-KW"/>
</dbReference>
<dbReference type="GO" id="GO:0009007">
    <property type="term" value="F:site-specific DNA-methyltransferase (adenine-specific) activity"/>
    <property type="evidence" value="ECO:0007669"/>
    <property type="project" value="UniProtKB-EC"/>
</dbReference>
<dbReference type="EC" id="2.1.1.72" evidence="2"/>
<feature type="non-terminal residue" evidence="2">
    <location>
        <position position="1"/>
    </location>
</feature>
<feature type="domain" description="Restriction endonuclease type IV Mrr" evidence="1">
    <location>
        <begin position="90"/>
        <end position="205"/>
    </location>
</feature>
<dbReference type="SUPFAM" id="SSF52980">
    <property type="entry name" value="Restriction endonuclease-like"/>
    <property type="match status" value="1"/>
</dbReference>
<protein>
    <submittedName>
        <fullName evidence="2">Restriction endonuclease</fullName>
        <ecNumber evidence="2">2.1.1.72</ecNumber>
    </submittedName>
</protein>
<dbReference type="InterPro" id="IPR007560">
    <property type="entry name" value="Restrct_endonuc_IV_Mrr"/>
</dbReference>
<dbReference type="GO" id="GO:0015666">
    <property type="term" value="F:restriction endodeoxyribonuclease activity"/>
    <property type="evidence" value="ECO:0007669"/>
    <property type="project" value="TreeGrafter"/>
</dbReference>
<name>K1S8W9_9ZZZZ</name>
<dbReference type="GO" id="GO:0009307">
    <property type="term" value="P:DNA restriction-modification system"/>
    <property type="evidence" value="ECO:0007669"/>
    <property type="project" value="InterPro"/>
</dbReference>
<accession>K1S8W9</accession>
<keyword evidence="2" id="KW-0255">Endonuclease</keyword>